<dbReference type="AlphaFoldDB" id="D5USB3"/>
<evidence type="ECO:0000256" key="1">
    <source>
        <dbReference type="SAM" id="MobiDB-lite"/>
    </source>
</evidence>
<dbReference type="eggNOG" id="ENOG502ZBHH">
    <property type="taxonomic scope" value="Bacteria"/>
</dbReference>
<gene>
    <name evidence="3" type="ordered locus">Tpau_0539</name>
</gene>
<evidence type="ECO:0000313" key="3">
    <source>
        <dbReference type="EMBL" id="ADG77180.1"/>
    </source>
</evidence>
<dbReference type="RefSeq" id="WP_013125222.1">
    <property type="nucleotide sequence ID" value="NC_014158.1"/>
</dbReference>
<dbReference type="KEGG" id="tpr:Tpau_0539"/>
<evidence type="ECO:0000313" key="4">
    <source>
        <dbReference type="Proteomes" id="UP000001213"/>
    </source>
</evidence>
<feature type="domain" description="DUF3885" evidence="2">
    <location>
        <begin position="54"/>
        <end position="222"/>
    </location>
</feature>
<feature type="region of interest" description="Disordered" evidence="1">
    <location>
        <begin position="1"/>
        <end position="22"/>
    </location>
</feature>
<keyword evidence="4" id="KW-1185">Reference proteome</keyword>
<reference evidence="4" key="1">
    <citation type="submission" date="2010-03" db="EMBL/GenBank/DDBJ databases">
        <title>The complete chromosome of Tsukamurella paurometabola DSM 20162.</title>
        <authorList>
            <consortium name="US DOE Joint Genome Institute (JGI-PGF)"/>
            <person name="Lucas S."/>
            <person name="Copeland A."/>
            <person name="Lapidus A."/>
            <person name="Glavina del Rio T."/>
            <person name="Dalin E."/>
            <person name="Tice H."/>
            <person name="Bruce D."/>
            <person name="Goodwin L."/>
            <person name="Pitluck S."/>
            <person name="Kyrpides N."/>
            <person name="Mavromatis K."/>
            <person name="Ivanova N."/>
            <person name="Mikhailova N."/>
            <person name="Munk A.C."/>
            <person name="Brettin T."/>
            <person name="Detter J.C."/>
            <person name="Tapia R."/>
            <person name="Han C."/>
            <person name="Larimer F."/>
            <person name="Land M."/>
            <person name="Hauser L."/>
            <person name="Markowitz V."/>
            <person name="Cheng J.-F."/>
            <person name="Hugenholtz P."/>
            <person name="Woyke T."/>
            <person name="Wu D."/>
            <person name="Jando M."/>
            <person name="Brambilla E."/>
            <person name="Klenk H.-P."/>
            <person name="Eisen J.A."/>
        </authorList>
    </citation>
    <scope>NUCLEOTIDE SEQUENCE [LARGE SCALE GENOMIC DNA]</scope>
    <source>
        <strain evidence="4">ATCC 8368 / DSM 20162 / CCUG 35730 / CIP 100753 / JCM 10117 / KCTC 9821 / NBRC 16120 / NCIMB 702349 / NCTC 13040</strain>
    </source>
</reference>
<dbReference type="Pfam" id="PF13021">
    <property type="entry name" value="DUF3885"/>
    <property type="match status" value="1"/>
</dbReference>
<reference evidence="3 4" key="2">
    <citation type="journal article" date="2011" name="Stand. Genomic Sci.">
        <title>Complete genome sequence of Tsukamurella paurometabola type strain (no. 33).</title>
        <authorList>
            <person name="Munk A.C."/>
            <person name="Lapidus A."/>
            <person name="Lucas S."/>
            <person name="Nolan M."/>
            <person name="Tice H."/>
            <person name="Cheng J.F."/>
            <person name="Del Rio T.G."/>
            <person name="Goodwin L."/>
            <person name="Pitluck S."/>
            <person name="Liolios K."/>
            <person name="Huntemann M."/>
            <person name="Ivanova N."/>
            <person name="Mavromatis K."/>
            <person name="Mikhailova N."/>
            <person name="Pati A."/>
            <person name="Chen A."/>
            <person name="Palaniappan K."/>
            <person name="Tapia R."/>
            <person name="Han C."/>
            <person name="Land M."/>
            <person name="Hauser L."/>
            <person name="Chang Y.J."/>
            <person name="Jeffries C.D."/>
            <person name="Brettin T."/>
            <person name="Yasawong M."/>
            <person name="Brambilla E.M."/>
            <person name="Rohde M."/>
            <person name="Sikorski J."/>
            <person name="Goker M."/>
            <person name="Detter J.C."/>
            <person name="Woyke T."/>
            <person name="Bristow J."/>
            <person name="Eisen J.A."/>
            <person name="Markowitz V."/>
            <person name="Hugenholtz P."/>
            <person name="Kyrpides N.C."/>
            <person name="Klenk H.P."/>
        </authorList>
    </citation>
    <scope>NUCLEOTIDE SEQUENCE [LARGE SCALE GENOMIC DNA]</scope>
    <source>
        <strain evidence="4">ATCC 8368 / DSM 20162 / CCUG 35730 / CIP 100753 / JCM 10117 / KCTC 9821 / NBRC 16120 / NCIMB 702349 / NCTC 13040</strain>
    </source>
</reference>
<dbReference type="STRING" id="521096.Tpau_0539"/>
<organism evidence="3 4">
    <name type="scientific">Tsukamurella paurometabola (strain ATCC 8368 / DSM 20162 / CCUG 35730 / CIP 100753 / JCM 10117 / KCTC 9821 / NBRC 16120 / NCIMB 702349 / NCTC 13040)</name>
    <name type="common">Corynebacterium paurometabolum</name>
    <dbReference type="NCBI Taxonomy" id="521096"/>
    <lineage>
        <taxon>Bacteria</taxon>
        <taxon>Bacillati</taxon>
        <taxon>Actinomycetota</taxon>
        <taxon>Actinomycetes</taxon>
        <taxon>Mycobacteriales</taxon>
        <taxon>Tsukamurellaceae</taxon>
        <taxon>Tsukamurella</taxon>
    </lineage>
</organism>
<accession>D5USB3</accession>
<sequence length="225" mass="25814">MRSQKAENVRSHTERASSKRDLAGIQRPTAADIAEFDAAWTRILGDTPLRAIDLRGVHNSRWVRLHSLPGSKRYADTEEEYAELLRRYFAVLDELRGDEEILTVVTCSFSFAMSPRPVRRSSLLTGLLPRPRYWRSVSEGEDEGEEQAWAHLYVHRVHRHAPALRELFRAVADERAFDVMVTDSAVSWVHHPYDGGSDLILATPAERDRVSELFAQWRSPWDHGL</sequence>
<evidence type="ECO:0000259" key="2">
    <source>
        <dbReference type="Pfam" id="PF13021"/>
    </source>
</evidence>
<protein>
    <recommendedName>
        <fullName evidence="2">DUF3885 domain-containing protein</fullName>
    </recommendedName>
</protein>
<dbReference type="HOGENOM" id="CLU_105016_0_0_11"/>
<name>D5USB3_TSUPD</name>
<dbReference type="Proteomes" id="UP000001213">
    <property type="component" value="Chromosome"/>
</dbReference>
<dbReference type="InterPro" id="IPR024976">
    <property type="entry name" value="DUF3885"/>
</dbReference>
<dbReference type="EMBL" id="CP001966">
    <property type="protein sequence ID" value="ADG77180.1"/>
    <property type="molecule type" value="Genomic_DNA"/>
</dbReference>
<proteinExistence type="predicted"/>